<feature type="compositionally biased region" description="Low complexity" evidence="1">
    <location>
        <begin position="50"/>
        <end position="69"/>
    </location>
</feature>
<keyword evidence="2" id="KW-0472">Membrane</keyword>
<evidence type="ECO:0000313" key="4">
    <source>
        <dbReference type="Proteomes" id="UP001597249"/>
    </source>
</evidence>
<accession>A0ABW4B624</accession>
<dbReference type="Proteomes" id="UP001597249">
    <property type="component" value="Unassembled WGS sequence"/>
</dbReference>
<keyword evidence="2" id="KW-1133">Transmembrane helix</keyword>
<name>A0ABW4B624_9LACO</name>
<organism evidence="3 4">
    <name type="scientific">Lacticaseibacillus jixianensis</name>
    <dbReference type="NCBI Taxonomy" id="2486012"/>
    <lineage>
        <taxon>Bacteria</taxon>
        <taxon>Bacillati</taxon>
        <taxon>Bacillota</taxon>
        <taxon>Bacilli</taxon>
        <taxon>Lactobacillales</taxon>
        <taxon>Lactobacillaceae</taxon>
        <taxon>Lacticaseibacillus</taxon>
    </lineage>
</organism>
<keyword evidence="4" id="KW-1185">Reference proteome</keyword>
<evidence type="ECO:0000313" key="3">
    <source>
        <dbReference type="EMBL" id="MFD1392480.1"/>
    </source>
</evidence>
<feature type="compositionally biased region" description="Low complexity" evidence="1">
    <location>
        <begin position="251"/>
        <end position="262"/>
    </location>
</feature>
<keyword evidence="2" id="KW-0812">Transmembrane</keyword>
<gene>
    <name evidence="3" type="ORF">ACFQ3L_02610</name>
</gene>
<evidence type="ECO:0000256" key="2">
    <source>
        <dbReference type="SAM" id="Phobius"/>
    </source>
</evidence>
<feature type="compositionally biased region" description="Polar residues" evidence="1">
    <location>
        <begin position="30"/>
        <end position="40"/>
    </location>
</feature>
<protein>
    <submittedName>
        <fullName evidence="3">Uncharacterized protein</fullName>
    </submittedName>
</protein>
<dbReference type="EMBL" id="JBHTMO010000005">
    <property type="protein sequence ID" value="MFD1392480.1"/>
    <property type="molecule type" value="Genomic_DNA"/>
</dbReference>
<feature type="region of interest" description="Disordered" evidence="1">
    <location>
        <begin position="251"/>
        <end position="272"/>
    </location>
</feature>
<dbReference type="RefSeq" id="WP_125586663.1">
    <property type="nucleotide sequence ID" value="NZ_JBHTMO010000005.1"/>
</dbReference>
<sequence>MKPNEEWVKRFAAANGRMPTKEEYEAAKQTGFSEPEQTAPDQDPDRDKAGAAAAPAASAAQAASTPQPAKQLNGHGGAKHAAKPRAAKRAAKQKRPFYRHKWVWAVAAAVVVLATAGAFALSRQRGAADQPKGNEPRASRTAKQRLPLKTSRQAVLWMAQQKPQAGNQKLTWRVMGTGEDASFTVTGTGGRYFWLRGRRGNQPAKQGEDDYDGLDYLVEAQSGKLIPDTAAKFNDLLGARVTGAAAAGSSAAKASSATSQSGPETQAAGGPADDASLFLNLGTVTGEYHEDAATTGPAGAMTSEFSNTGNSADWVSRNADGSVAYDANVEAITDTGGGTYTLDCADQVKNAHYQLKLTVLNGGAAYLIRIKAPGINYNGRFNQDEE</sequence>
<feature type="region of interest" description="Disordered" evidence="1">
    <location>
        <begin position="122"/>
        <end position="146"/>
    </location>
</feature>
<comment type="caution">
    <text evidence="3">The sequence shown here is derived from an EMBL/GenBank/DDBJ whole genome shotgun (WGS) entry which is preliminary data.</text>
</comment>
<feature type="transmembrane region" description="Helical" evidence="2">
    <location>
        <begin position="102"/>
        <end position="121"/>
    </location>
</feature>
<evidence type="ECO:0000256" key="1">
    <source>
        <dbReference type="SAM" id="MobiDB-lite"/>
    </source>
</evidence>
<feature type="compositionally biased region" description="Basic residues" evidence="1">
    <location>
        <begin position="77"/>
        <end position="94"/>
    </location>
</feature>
<feature type="region of interest" description="Disordered" evidence="1">
    <location>
        <begin position="12"/>
        <end position="94"/>
    </location>
</feature>
<proteinExistence type="predicted"/>
<reference evidence="4" key="1">
    <citation type="journal article" date="2019" name="Int. J. Syst. Evol. Microbiol.">
        <title>The Global Catalogue of Microorganisms (GCM) 10K type strain sequencing project: providing services to taxonomists for standard genome sequencing and annotation.</title>
        <authorList>
            <consortium name="The Broad Institute Genomics Platform"/>
            <consortium name="The Broad Institute Genome Sequencing Center for Infectious Disease"/>
            <person name="Wu L."/>
            <person name="Ma J."/>
        </authorList>
    </citation>
    <scope>NUCLEOTIDE SEQUENCE [LARGE SCALE GENOMIC DNA]</scope>
    <source>
        <strain evidence="4">CCM 8911</strain>
    </source>
</reference>